<evidence type="ECO:0000256" key="1">
    <source>
        <dbReference type="SAM" id="SignalP"/>
    </source>
</evidence>
<keyword evidence="1" id="KW-0732">Signal</keyword>
<feature type="chain" id="PRO_5043992971" description="TNase-like domain-containing protein" evidence="1">
    <location>
        <begin position="21"/>
        <end position="86"/>
    </location>
</feature>
<name>A0AAW9EBC4_KLEAE</name>
<dbReference type="InterPro" id="IPR035437">
    <property type="entry name" value="SNase_OB-fold_sf"/>
</dbReference>
<dbReference type="InterPro" id="IPR002071">
    <property type="entry name" value="Thermonucl_AS"/>
</dbReference>
<dbReference type="GO" id="GO:0004518">
    <property type="term" value="F:nuclease activity"/>
    <property type="evidence" value="ECO:0007669"/>
    <property type="project" value="InterPro"/>
</dbReference>
<dbReference type="EMBL" id="JAWZZT010000903">
    <property type="protein sequence ID" value="MDX7018419.1"/>
    <property type="molecule type" value="Genomic_DNA"/>
</dbReference>
<dbReference type="InterPro" id="IPR016071">
    <property type="entry name" value="Staphylococal_nuclease_OB-fold"/>
</dbReference>
<dbReference type="PROSITE" id="PS50830">
    <property type="entry name" value="TNASE_3"/>
    <property type="match status" value="1"/>
</dbReference>
<dbReference type="SUPFAM" id="SSF50199">
    <property type="entry name" value="Staphylococcal nuclease"/>
    <property type="match status" value="1"/>
</dbReference>
<gene>
    <name evidence="3" type="ORF">SJ059_28775</name>
</gene>
<protein>
    <recommendedName>
        <fullName evidence="2">TNase-like domain-containing protein</fullName>
    </recommendedName>
</protein>
<evidence type="ECO:0000259" key="2">
    <source>
        <dbReference type="PROSITE" id="PS50830"/>
    </source>
</evidence>
<evidence type="ECO:0000313" key="4">
    <source>
        <dbReference type="Proteomes" id="UP001279012"/>
    </source>
</evidence>
<dbReference type="PROSITE" id="PS01123">
    <property type="entry name" value="TNASE_1"/>
    <property type="match status" value="1"/>
</dbReference>
<dbReference type="GO" id="GO:0003676">
    <property type="term" value="F:nucleic acid binding"/>
    <property type="evidence" value="ECO:0007669"/>
    <property type="project" value="InterPro"/>
</dbReference>
<dbReference type="Gene3D" id="2.40.50.90">
    <property type="match status" value="1"/>
</dbReference>
<sequence>MRIFLSVILFLFTAFQSANAGGIPGALAGILSTLNQEIQGKVIRVLDGDTIEVLQDKKPVRIRLANIDAPEKKQAFGRWSANQLKA</sequence>
<proteinExistence type="predicted"/>
<dbReference type="AlphaFoldDB" id="A0AAW9EBC4"/>
<accession>A0AAW9EBC4</accession>
<feature type="signal peptide" evidence="1">
    <location>
        <begin position="1"/>
        <end position="20"/>
    </location>
</feature>
<reference evidence="3" key="1">
    <citation type="submission" date="2023-11" db="EMBL/GenBank/DDBJ databases">
        <title>Detection of rare carbapenemases in Enterobacterales - comparison of two colorimetric and two CIM-based carbapenemase assays.</title>
        <authorList>
            <person name="Schaffarczyk L."/>
            <person name="Noster J."/>
            <person name="Stelzer Y."/>
            <person name="Sattler J."/>
            <person name="Gatermann S."/>
            <person name="Hamprecht A."/>
        </authorList>
    </citation>
    <scope>NUCLEOTIDE SEQUENCE</scope>
    <source>
        <strain evidence="3">CIM-Cont-037</strain>
    </source>
</reference>
<feature type="domain" description="TNase-like" evidence="2">
    <location>
        <begin position="36"/>
        <end position="86"/>
    </location>
</feature>
<dbReference type="Proteomes" id="UP001279012">
    <property type="component" value="Unassembled WGS sequence"/>
</dbReference>
<evidence type="ECO:0000313" key="3">
    <source>
        <dbReference type="EMBL" id="MDX7018419.1"/>
    </source>
</evidence>
<organism evidence="3 4">
    <name type="scientific">Klebsiella aerogenes</name>
    <name type="common">Enterobacter aerogenes</name>
    <dbReference type="NCBI Taxonomy" id="548"/>
    <lineage>
        <taxon>Bacteria</taxon>
        <taxon>Pseudomonadati</taxon>
        <taxon>Pseudomonadota</taxon>
        <taxon>Gammaproteobacteria</taxon>
        <taxon>Enterobacterales</taxon>
        <taxon>Enterobacteriaceae</taxon>
        <taxon>Klebsiella/Raoultella group</taxon>
        <taxon>Klebsiella</taxon>
    </lineage>
</organism>
<feature type="non-terminal residue" evidence="3">
    <location>
        <position position="86"/>
    </location>
</feature>
<comment type="caution">
    <text evidence="3">The sequence shown here is derived from an EMBL/GenBank/DDBJ whole genome shotgun (WGS) entry which is preliminary data.</text>
</comment>